<gene>
    <name evidence="1" type="ORF">GPL21_33155</name>
</gene>
<comment type="caution">
    <text evidence="1">The sequence shown here is derived from an EMBL/GenBank/DDBJ whole genome shotgun (WGS) entry which is preliminary data.</text>
</comment>
<dbReference type="AlphaFoldDB" id="A0A844SSI0"/>
<evidence type="ECO:0000313" key="2">
    <source>
        <dbReference type="Proteomes" id="UP000436468"/>
    </source>
</evidence>
<accession>A0A844SSI0</accession>
<keyword evidence="2" id="KW-1185">Reference proteome</keyword>
<name>A0A844SSI0_9BRAD</name>
<proteinExistence type="predicted"/>
<evidence type="ECO:0000313" key="1">
    <source>
        <dbReference type="EMBL" id="MVT69938.1"/>
    </source>
</evidence>
<reference evidence="1 2" key="1">
    <citation type="submission" date="2019-12" db="EMBL/GenBank/DDBJ databases">
        <title>Draft genome sequences Bradyrhizobium cajani AMBPC1010, Bradyrhizobium pachyrhizi AMBPC1040 and Bradyrhizobium yuanmingense ALSPC3051, three plant growth promoting strains isolated from nodules of Cajanus cajan L. in Dominican Republic.</title>
        <authorList>
            <person name="Flores-Felix J.D."/>
            <person name="Araujo J."/>
            <person name="Diaz-Alcantara C."/>
            <person name="Gonzalez-Andres F."/>
            <person name="Velazquez E."/>
        </authorList>
    </citation>
    <scope>NUCLEOTIDE SEQUENCE [LARGE SCALE GENOMIC DNA]</scope>
    <source>
        <strain evidence="1 2">1040</strain>
    </source>
</reference>
<dbReference type="RefSeq" id="WP_157348054.1">
    <property type="nucleotide sequence ID" value="NZ_WQNF01000036.1"/>
</dbReference>
<organism evidence="1 2">
    <name type="scientific">Bradyrhizobium pachyrhizi</name>
    <dbReference type="NCBI Taxonomy" id="280333"/>
    <lineage>
        <taxon>Bacteria</taxon>
        <taxon>Pseudomonadati</taxon>
        <taxon>Pseudomonadota</taxon>
        <taxon>Alphaproteobacteria</taxon>
        <taxon>Hyphomicrobiales</taxon>
        <taxon>Nitrobacteraceae</taxon>
        <taxon>Bradyrhizobium</taxon>
    </lineage>
</organism>
<sequence length="133" mass="14589">MEATPLVGVQPACDNALIKNVLLRHKVLDAPRQALSVSEIHLENSRLVQAKSAALMLFDDQIVGEFVKLEVRLAGTVLRGDERILLAVAIVDHTANIDNKDAPHPTARRELVLASGPFAPDDIVDLWRCVRIV</sequence>
<dbReference type="EMBL" id="WQNF01000036">
    <property type="protein sequence ID" value="MVT69938.1"/>
    <property type="molecule type" value="Genomic_DNA"/>
</dbReference>
<protein>
    <submittedName>
        <fullName evidence="1">Uncharacterized protein</fullName>
    </submittedName>
</protein>
<dbReference type="Proteomes" id="UP000436468">
    <property type="component" value="Unassembled WGS sequence"/>
</dbReference>